<dbReference type="GO" id="GO:0070531">
    <property type="term" value="C:BRCA1-A complex"/>
    <property type="evidence" value="ECO:0007669"/>
    <property type="project" value="TreeGrafter"/>
</dbReference>
<organism evidence="4 5">
    <name type="scientific">Pristionchus entomophagus</name>
    <dbReference type="NCBI Taxonomy" id="358040"/>
    <lineage>
        <taxon>Eukaryota</taxon>
        <taxon>Metazoa</taxon>
        <taxon>Ecdysozoa</taxon>
        <taxon>Nematoda</taxon>
        <taxon>Chromadorea</taxon>
        <taxon>Rhabditida</taxon>
        <taxon>Rhabditina</taxon>
        <taxon>Diplogasteromorpha</taxon>
        <taxon>Diplogasteroidea</taxon>
        <taxon>Neodiplogasteridae</taxon>
        <taxon>Pristionchus</taxon>
    </lineage>
</organism>
<keyword evidence="5" id="KW-1185">Reference proteome</keyword>
<feature type="repeat" description="ANK" evidence="3">
    <location>
        <begin position="38"/>
        <end position="70"/>
    </location>
</feature>
<dbReference type="Proteomes" id="UP001432027">
    <property type="component" value="Unassembled WGS sequence"/>
</dbReference>
<evidence type="ECO:0000313" key="5">
    <source>
        <dbReference type="Proteomes" id="UP001432027"/>
    </source>
</evidence>
<dbReference type="GO" id="GO:0085020">
    <property type="term" value="P:protein K6-linked ubiquitination"/>
    <property type="evidence" value="ECO:0007669"/>
    <property type="project" value="TreeGrafter"/>
</dbReference>
<keyword evidence="2 3" id="KW-0040">ANK repeat</keyword>
<dbReference type="Pfam" id="PF12796">
    <property type="entry name" value="Ank_2"/>
    <property type="match status" value="1"/>
</dbReference>
<dbReference type="InterPro" id="IPR002110">
    <property type="entry name" value="Ankyrin_rpt"/>
</dbReference>
<evidence type="ECO:0000313" key="4">
    <source>
        <dbReference type="EMBL" id="GMT06228.1"/>
    </source>
</evidence>
<feature type="repeat" description="ANK" evidence="3">
    <location>
        <begin position="71"/>
        <end position="103"/>
    </location>
</feature>
<dbReference type="GO" id="GO:0004842">
    <property type="term" value="F:ubiquitin-protein transferase activity"/>
    <property type="evidence" value="ECO:0007669"/>
    <property type="project" value="TreeGrafter"/>
</dbReference>
<dbReference type="EMBL" id="BTSX01000006">
    <property type="protein sequence ID" value="GMT06228.1"/>
    <property type="molecule type" value="Genomic_DNA"/>
</dbReference>
<dbReference type="PANTHER" id="PTHR24171:SF8">
    <property type="entry name" value="BRCA1-ASSOCIATED RING DOMAIN PROTEIN 1"/>
    <property type="match status" value="1"/>
</dbReference>
<protein>
    <recommendedName>
        <fullName evidence="6">Myotrophin</fullName>
    </recommendedName>
</protein>
<proteinExistence type="predicted"/>
<evidence type="ECO:0000256" key="2">
    <source>
        <dbReference type="ARBA" id="ARBA00023043"/>
    </source>
</evidence>
<name>A0AAV5UHP2_9BILA</name>
<comment type="caution">
    <text evidence="4">The sequence shown here is derived from an EMBL/GenBank/DDBJ whole genome shotgun (WGS) entry which is preliminary data.</text>
</comment>
<dbReference type="Gene3D" id="1.25.40.20">
    <property type="entry name" value="Ankyrin repeat-containing domain"/>
    <property type="match status" value="1"/>
</dbReference>
<keyword evidence="1" id="KW-0677">Repeat</keyword>
<sequence>VSDSMVGTEDELRWALQGGDHDAIAEKITSENVNVSVGGRSPLHHLADYGHTQMVKYVLSIGANVNAVDKHGLTPLTCAVFENHPEIVCVLISHGADVTVKSPDGTPLVDCAESDEMKKLLA</sequence>
<dbReference type="PROSITE" id="PS50297">
    <property type="entry name" value="ANK_REP_REGION"/>
    <property type="match status" value="2"/>
</dbReference>
<dbReference type="PANTHER" id="PTHR24171">
    <property type="entry name" value="ANKYRIN REPEAT DOMAIN-CONTAINING PROTEIN 39-RELATED"/>
    <property type="match status" value="1"/>
</dbReference>
<dbReference type="AlphaFoldDB" id="A0AAV5UHP2"/>
<gene>
    <name evidence="4" type="ORF">PENTCL1PPCAC_28402</name>
</gene>
<reference evidence="4" key="1">
    <citation type="submission" date="2023-10" db="EMBL/GenBank/DDBJ databases">
        <title>Genome assembly of Pristionchus species.</title>
        <authorList>
            <person name="Yoshida K."/>
            <person name="Sommer R.J."/>
        </authorList>
    </citation>
    <scope>NUCLEOTIDE SEQUENCE</scope>
    <source>
        <strain evidence="4">RS0144</strain>
    </source>
</reference>
<dbReference type="PROSITE" id="PS50088">
    <property type="entry name" value="ANK_REPEAT"/>
    <property type="match status" value="2"/>
</dbReference>
<dbReference type="GO" id="GO:0031436">
    <property type="term" value="C:BRCA1-BARD1 complex"/>
    <property type="evidence" value="ECO:0007669"/>
    <property type="project" value="TreeGrafter"/>
</dbReference>
<dbReference type="SUPFAM" id="SSF48403">
    <property type="entry name" value="Ankyrin repeat"/>
    <property type="match status" value="1"/>
</dbReference>
<dbReference type="PRINTS" id="PR01415">
    <property type="entry name" value="ANKYRIN"/>
</dbReference>
<feature type="non-terminal residue" evidence="4">
    <location>
        <position position="1"/>
    </location>
</feature>
<evidence type="ECO:0008006" key="6">
    <source>
        <dbReference type="Google" id="ProtNLM"/>
    </source>
</evidence>
<accession>A0AAV5UHP2</accession>
<evidence type="ECO:0000256" key="3">
    <source>
        <dbReference type="PROSITE-ProRule" id="PRU00023"/>
    </source>
</evidence>
<evidence type="ECO:0000256" key="1">
    <source>
        <dbReference type="ARBA" id="ARBA00022737"/>
    </source>
</evidence>
<dbReference type="InterPro" id="IPR036770">
    <property type="entry name" value="Ankyrin_rpt-contain_sf"/>
</dbReference>
<dbReference type="SMART" id="SM00248">
    <property type="entry name" value="ANK"/>
    <property type="match status" value="2"/>
</dbReference>